<dbReference type="InterPro" id="IPR013103">
    <property type="entry name" value="RVT_2"/>
</dbReference>
<dbReference type="Pfam" id="PF07727">
    <property type="entry name" value="RVT_2"/>
    <property type="match status" value="1"/>
</dbReference>
<proteinExistence type="predicted"/>
<gene>
    <name evidence="2" type="ORF">MERR_LOCUS24128</name>
</gene>
<name>A0A6D2J7C1_9BRAS</name>
<dbReference type="EMBL" id="CACVBM020001166">
    <property type="protein sequence ID" value="CAA7036893.1"/>
    <property type="molecule type" value="Genomic_DNA"/>
</dbReference>
<dbReference type="InterPro" id="IPR043502">
    <property type="entry name" value="DNA/RNA_pol_sf"/>
</dbReference>
<dbReference type="AlphaFoldDB" id="A0A6D2J7C1"/>
<feature type="domain" description="Reverse transcriptase Ty1/copia-type" evidence="1">
    <location>
        <begin position="11"/>
        <end position="157"/>
    </location>
</feature>
<evidence type="ECO:0000313" key="2">
    <source>
        <dbReference type="EMBL" id="CAA7036893.1"/>
    </source>
</evidence>
<dbReference type="Proteomes" id="UP000467841">
    <property type="component" value="Unassembled WGS sequence"/>
</dbReference>
<organism evidence="2 3">
    <name type="scientific">Microthlaspi erraticum</name>
    <dbReference type="NCBI Taxonomy" id="1685480"/>
    <lineage>
        <taxon>Eukaryota</taxon>
        <taxon>Viridiplantae</taxon>
        <taxon>Streptophyta</taxon>
        <taxon>Embryophyta</taxon>
        <taxon>Tracheophyta</taxon>
        <taxon>Spermatophyta</taxon>
        <taxon>Magnoliopsida</taxon>
        <taxon>eudicotyledons</taxon>
        <taxon>Gunneridae</taxon>
        <taxon>Pentapetalae</taxon>
        <taxon>rosids</taxon>
        <taxon>malvids</taxon>
        <taxon>Brassicales</taxon>
        <taxon>Brassicaceae</taxon>
        <taxon>Coluteocarpeae</taxon>
        <taxon>Microthlaspi</taxon>
    </lineage>
</organism>
<protein>
    <recommendedName>
        <fullName evidence="1">Reverse transcriptase Ty1/copia-type domain-containing protein</fullName>
    </recommendedName>
</protein>
<comment type="caution">
    <text evidence="2">The sequence shown here is derived from an EMBL/GenBank/DDBJ whole genome shotgun (WGS) entry which is preliminary data.</text>
</comment>
<evidence type="ECO:0000313" key="3">
    <source>
        <dbReference type="Proteomes" id="UP000467841"/>
    </source>
</evidence>
<keyword evidence="3" id="KW-1185">Reference proteome</keyword>
<reference evidence="2" key="1">
    <citation type="submission" date="2020-01" db="EMBL/GenBank/DDBJ databases">
        <authorList>
            <person name="Mishra B."/>
        </authorList>
    </citation>
    <scope>NUCLEOTIDE SEQUENCE [LARGE SCALE GENOMIC DNA]</scope>
</reference>
<evidence type="ECO:0000259" key="1">
    <source>
        <dbReference type="Pfam" id="PF07727"/>
    </source>
</evidence>
<sequence length="241" mass="27484">MSTEIDAFALNHTFDLVLCQAHFNVVGCRWIYTNKFLSSGEHNRCKARLVSKGYNQKEGQDYIETFIPVIKATMIHIVLDFSVSQSWPLLQLDVNNAFLQGTLTYEVYMEEPPGFVDADHPSYVCRLNKAVYGLKQAPRSWYNELSTFLLSLGIINSLVDPSLFMLRSVPPKELGGKVVVWRGQTTVRDTPLDWVRLTRSSLRFLFFLFFLFFTEAVIGSPESLREVLVGCWIVLESGVII</sequence>
<dbReference type="SUPFAM" id="SSF56672">
    <property type="entry name" value="DNA/RNA polymerases"/>
    <property type="match status" value="1"/>
</dbReference>
<dbReference type="OrthoDB" id="1099987at2759"/>
<accession>A0A6D2J7C1</accession>